<evidence type="ECO:0000256" key="2">
    <source>
        <dbReference type="ARBA" id="ARBA00023125"/>
    </source>
</evidence>
<evidence type="ECO:0000256" key="3">
    <source>
        <dbReference type="ARBA" id="ARBA00023163"/>
    </source>
</evidence>
<dbReference type="PRINTS" id="PR00032">
    <property type="entry name" value="HTHARAC"/>
</dbReference>
<dbReference type="GO" id="GO:0003700">
    <property type="term" value="F:DNA-binding transcription factor activity"/>
    <property type="evidence" value="ECO:0007669"/>
    <property type="project" value="InterPro"/>
</dbReference>
<dbReference type="Gene3D" id="2.60.120.10">
    <property type="entry name" value="Jelly Rolls"/>
    <property type="match status" value="1"/>
</dbReference>
<dbReference type="STRING" id="1850517.A8708_18160"/>
<name>A0A198AHH6_9BACL</name>
<dbReference type="PROSITE" id="PS00041">
    <property type="entry name" value="HTH_ARAC_FAMILY_1"/>
    <property type="match status" value="1"/>
</dbReference>
<dbReference type="SUPFAM" id="SSF51215">
    <property type="entry name" value="Regulatory protein AraC"/>
    <property type="match status" value="1"/>
</dbReference>
<dbReference type="InterPro" id="IPR018060">
    <property type="entry name" value="HTH_AraC"/>
</dbReference>
<dbReference type="Pfam" id="PF02311">
    <property type="entry name" value="AraC_binding"/>
    <property type="match status" value="1"/>
</dbReference>
<comment type="caution">
    <text evidence="6">The sequence shown here is derived from an EMBL/GenBank/DDBJ whole genome shotgun (WGS) entry which is preliminary data.</text>
</comment>
<dbReference type="PANTHER" id="PTHR43280:SF28">
    <property type="entry name" value="HTH-TYPE TRANSCRIPTIONAL ACTIVATOR RHAS"/>
    <property type="match status" value="1"/>
</dbReference>
<keyword evidence="7" id="KW-1185">Reference proteome</keyword>
<dbReference type="AlphaFoldDB" id="A0A198AHH6"/>
<dbReference type="SMART" id="SM00342">
    <property type="entry name" value="HTH_ARAC"/>
    <property type="match status" value="1"/>
</dbReference>
<dbReference type="InterPro" id="IPR014710">
    <property type="entry name" value="RmlC-like_jellyroll"/>
</dbReference>
<feature type="compositionally biased region" description="Polar residues" evidence="4">
    <location>
        <begin position="286"/>
        <end position="297"/>
    </location>
</feature>
<feature type="domain" description="HTH araC/xylS-type" evidence="5">
    <location>
        <begin position="195"/>
        <end position="293"/>
    </location>
</feature>
<keyword evidence="3" id="KW-0804">Transcription</keyword>
<dbReference type="GO" id="GO:0043565">
    <property type="term" value="F:sequence-specific DNA binding"/>
    <property type="evidence" value="ECO:0007669"/>
    <property type="project" value="InterPro"/>
</dbReference>
<organism evidence="6 7">
    <name type="scientific">Paenibacillus oryzisoli</name>
    <dbReference type="NCBI Taxonomy" id="1850517"/>
    <lineage>
        <taxon>Bacteria</taxon>
        <taxon>Bacillati</taxon>
        <taxon>Bacillota</taxon>
        <taxon>Bacilli</taxon>
        <taxon>Bacillales</taxon>
        <taxon>Paenibacillaceae</taxon>
        <taxon>Paenibacillus</taxon>
    </lineage>
</organism>
<dbReference type="Proteomes" id="UP000078454">
    <property type="component" value="Unassembled WGS sequence"/>
</dbReference>
<evidence type="ECO:0000259" key="5">
    <source>
        <dbReference type="PROSITE" id="PS01124"/>
    </source>
</evidence>
<dbReference type="InterPro" id="IPR009057">
    <property type="entry name" value="Homeodomain-like_sf"/>
</dbReference>
<feature type="region of interest" description="Disordered" evidence="4">
    <location>
        <begin position="286"/>
        <end position="308"/>
    </location>
</feature>
<dbReference type="InterPro" id="IPR018062">
    <property type="entry name" value="HTH_AraC-typ_CS"/>
</dbReference>
<dbReference type="PROSITE" id="PS01124">
    <property type="entry name" value="HTH_ARAC_FAMILY_2"/>
    <property type="match status" value="1"/>
</dbReference>
<accession>A0A198AHH6</accession>
<dbReference type="Pfam" id="PF12833">
    <property type="entry name" value="HTH_18"/>
    <property type="match status" value="1"/>
</dbReference>
<dbReference type="InterPro" id="IPR037923">
    <property type="entry name" value="HTH-like"/>
</dbReference>
<dbReference type="EMBL" id="LYPB01000050">
    <property type="protein sequence ID" value="OAS20496.1"/>
    <property type="molecule type" value="Genomic_DNA"/>
</dbReference>
<dbReference type="InterPro" id="IPR020449">
    <property type="entry name" value="Tscrpt_reg_AraC-type_HTH"/>
</dbReference>
<gene>
    <name evidence="6" type="ORF">A8708_18160</name>
</gene>
<keyword evidence="1" id="KW-0805">Transcription regulation</keyword>
<dbReference type="SUPFAM" id="SSF46689">
    <property type="entry name" value="Homeodomain-like"/>
    <property type="match status" value="2"/>
</dbReference>
<dbReference type="PANTHER" id="PTHR43280">
    <property type="entry name" value="ARAC-FAMILY TRANSCRIPTIONAL REGULATOR"/>
    <property type="match status" value="1"/>
</dbReference>
<dbReference type="RefSeq" id="WP_068663126.1">
    <property type="nucleotide sequence ID" value="NZ_LYPB01000050.1"/>
</dbReference>
<proteinExistence type="predicted"/>
<dbReference type="OrthoDB" id="9799319at2"/>
<dbReference type="InterPro" id="IPR003313">
    <property type="entry name" value="AraC-bd"/>
</dbReference>
<sequence>MRYFQYQEFMDPIFPFKIEVRDESFQHDIVPHAHEYFQVCYVLKGSCRHELNGKDCLLIKGDLFSVPPQFEHRIEVIQGQEIKLVLIDFMPHLLDSSLITLRSMETFTDFIFNQPFVTLNNMLLPKLNLTVQGQRETESLISGMLREVAEQHDGFALMIKADLMRLLVIAGREYARFVEQRPEEQLLKNNRKYFEAALAYIEQHYHREIKLSEAASVAAMSVAYFSTMFKWMMGRSFVEHLNDLRVNAAMQQLQQTESTIEEIAYRTGFNHLTHFHRIFKKITGTTPAQFRKNSNNQTPPPPRTDEGD</sequence>
<evidence type="ECO:0000313" key="6">
    <source>
        <dbReference type="EMBL" id="OAS20496.1"/>
    </source>
</evidence>
<protein>
    <recommendedName>
        <fullName evidence="5">HTH araC/xylS-type domain-containing protein</fullName>
    </recommendedName>
</protein>
<reference evidence="6 7" key="1">
    <citation type="submission" date="2016-05" db="EMBL/GenBank/DDBJ databases">
        <title>Paenibacillus sp. 1ZS3-15 nov., isolated from the rhizosphere soil.</title>
        <authorList>
            <person name="Zhang X.X."/>
            <person name="Zhang J."/>
        </authorList>
    </citation>
    <scope>NUCLEOTIDE SEQUENCE [LARGE SCALE GENOMIC DNA]</scope>
    <source>
        <strain evidence="6 7">1ZS3-15</strain>
    </source>
</reference>
<evidence type="ECO:0000313" key="7">
    <source>
        <dbReference type="Proteomes" id="UP000078454"/>
    </source>
</evidence>
<evidence type="ECO:0000256" key="4">
    <source>
        <dbReference type="SAM" id="MobiDB-lite"/>
    </source>
</evidence>
<dbReference type="Gene3D" id="1.10.10.60">
    <property type="entry name" value="Homeodomain-like"/>
    <property type="match status" value="2"/>
</dbReference>
<evidence type="ECO:0000256" key="1">
    <source>
        <dbReference type="ARBA" id="ARBA00023015"/>
    </source>
</evidence>
<keyword evidence="2" id="KW-0238">DNA-binding</keyword>